<sequence length="110" mass="12911">MTLWAQILWSFRGSMGPIKWPMDQTSPTWLGTIERVQDHQEPDLPKVEGEFLGGRLEPKRDLELHLEDFEGDLIKLWPHSLDEILRLEVHYSDAFNFSACIIFSHEFQTD</sequence>
<evidence type="ECO:0000313" key="1">
    <source>
        <dbReference type="EMBL" id="MBW0503485.1"/>
    </source>
</evidence>
<proteinExistence type="predicted"/>
<organism evidence="1 2">
    <name type="scientific">Austropuccinia psidii MF-1</name>
    <dbReference type="NCBI Taxonomy" id="1389203"/>
    <lineage>
        <taxon>Eukaryota</taxon>
        <taxon>Fungi</taxon>
        <taxon>Dikarya</taxon>
        <taxon>Basidiomycota</taxon>
        <taxon>Pucciniomycotina</taxon>
        <taxon>Pucciniomycetes</taxon>
        <taxon>Pucciniales</taxon>
        <taxon>Sphaerophragmiaceae</taxon>
        <taxon>Austropuccinia</taxon>
    </lineage>
</organism>
<comment type="caution">
    <text evidence="1">The sequence shown here is derived from an EMBL/GenBank/DDBJ whole genome shotgun (WGS) entry which is preliminary data.</text>
</comment>
<evidence type="ECO:0000313" key="2">
    <source>
        <dbReference type="Proteomes" id="UP000765509"/>
    </source>
</evidence>
<dbReference type="AlphaFoldDB" id="A0A9Q3HIX3"/>
<accession>A0A9Q3HIX3</accession>
<gene>
    <name evidence="1" type="ORF">O181_043200</name>
</gene>
<keyword evidence="2" id="KW-1185">Reference proteome</keyword>
<protein>
    <submittedName>
        <fullName evidence="1">Uncharacterized protein</fullName>
    </submittedName>
</protein>
<dbReference type="EMBL" id="AVOT02017421">
    <property type="protein sequence ID" value="MBW0503485.1"/>
    <property type="molecule type" value="Genomic_DNA"/>
</dbReference>
<reference evidence="1" key="1">
    <citation type="submission" date="2021-03" db="EMBL/GenBank/DDBJ databases">
        <title>Draft genome sequence of rust myrtle Austropuccinia psidii MF-1, a brazilian biotype.</title>
        <authorList>
            <person name="Quecine M.C."/>
            <person name="Pachon D.M.R."/>
            <person name="Bonatelli M.L."/>
            <person name="Correr F.H."/>
            <person name="Franceschini L.M."/>
            <person name="Leite T.F."/>
            <person name="Margarido G.R.A."/>
            <person name="Almeida C.A."/>
            <person name="Ferrarezi J.A."/>
            <person name="Labate C.A."/>
        </authorList>
    </citation>
    <scope>NUCLEOTIDE SEQUENCE</scope>
    <source>
        <strain evidence="1">MF-1</strain>
    </source>
</reference>
<name>A0A9Q3HIX3_9BASI</name>
<dbReference type="Proteomes" id="UP000765509">
    <property type="component" value="Unassembled WGS sequence"/>
</dbReference>